<dbReference type="OrthoDB" id="20844at2759"/>
<dbReference type="Pfam" id="PF04004">
    <property type="entry name" value="Leo1"/>
    <property type="match status" value="1"/>
</dbReference>
<sequence length="217" mass="24291">MEWTLGTHCTPPYNASTVSLSSMSLHLGSEVFDVHRAPLQGNYNHLFIREDTGLLGQAIFKSRLTFRPHSTNSATHKKMTVPLMDRSSKTQKIRILPMVGHDPECQRTKMIKKAEQHLRVSTRKSSHRRGKKNQQRPCALHQDPGSDEEEGEEDEEASSLAATGNHQQGELRERTTTSSSDEGSEDKAQKAKKLTSDEEMTPLETGKPGVKRKMSEA</sequence>
<accession>A0A8B7UDI8</accession>
<dbReference type="PANTHER" id="PTHR23146">
    <property type="entry name" value="LEO1 PROTEIN"/>
    <property type="match status" value="1"/>
</dbReference>
<dbReference type="GO" id="GO:0016593">
    <property type="term" value="C:Cdc73/Paf1 complex"/>
    <property type="evidence" value="ECO:0007669"/>
    <property type="project" value="InterPro"/>
</dbReference>
<dbReference type="InterPro" id="IPR007149">
    <property type="entry name" value="Leo1"/>
</dbReference>
<evidence type="ECO:0000313" key="4">
    <source>
        <dbReference type="RefSeq" id="XP_020017626.1"/>
    </source>
</evidence>
<dbReference type="GeneID" id="109685281"/>
<dbReference type="Proteomes" id="UP001732720">
    <property type="component" value="Chromosome 2"/>
</dbReference>
<dbReference type="AlphaFoldDB" id="A0A8B7UDI8"/>
<evidence type="ECO:0000256" key="2">
    <source>
        <dbReference type="ARBA" id="ARBA00019689"/>
    </source>
</evidence>
<dbReference type="GO" id="GO:1990269">
    <property type="term" value="F:RNA polymerase II C-terminal domain phosphoserine binding"/>
    <property type="evidence" value="ECO:0007669"/>
    <property type="project" value="TreeGrafter"/>
</dbReference>
<protein>
    <recommendedName>
        <fullName evidence="2">RNA polymerase-associated protein LEO1</fullName>
    </recommendedName>
</protein>
<evidence type="ECO:0000313" key="3">
    <source>
        <dbReference type="Proteomes" id="UP001732720"/>
    </source>
</evidence>
<reference evidence="4" key="1">
    <citation type="submission" date="2025-08" db="UniProtKB">
        <authorList>
            <consortium name="RefSeq"/>
        </authorList>
    </citation>
    <scope>IDENTIFICATION</scope>
    <source>
        <tissue evidence="4">Leukocyte</tissue>
    </source>
</reference>
<comment type="similarity">
    <text evidence="1">Belongs to the LEO1 family.</text>
</comment>
<gene>
    <name evidence="4" type="primary">LOC109685281</name>
</gene>
<organism evidence="4">
    <name type="scientific">Castor canadensis</name>
    <name type="common">American beaver</name>
    <dbReference type="NCBI Taxonomy" id="51338"/>
    <lineage>
        <taxon>Eukaryota</taxon>
        <taxon>Metazoa</taxon>
        <taxon>Chordata</taxon>
        <taxon>Craniata</taxon>
        <taxon>Vertebrata</taxon>
        <taxon>Euteleostomi</taxon>
        <taxon>Mammalia</taxon>
        <taxon>Eutheria</taxon>
        <taxon>Euarchontoglires</taxon>
        <taxon>Glires</taxon>
        <taxon>Rodentia</taxon>
        <taxon>Castorimorpha</taxon>
        <taxon>Castoridae</taxon>
        <taxon>Castor</taxon>
    </lineage>
</organism>
<proteinExistence type="inferred from homology"/>
<dbReference type="PANTHER" id="PTHR23146:SF0">
    <property type="entry name" value="RNA POLYMERASE-ASSOCIATED PROTEIN LEO1"/>
    <property type="match status" value="1"/>
</dbReference>
<dbReference type="GO" id="GO:0006368">
    <property type="term" value="P:transcription elongation by RNA polymerase II"/>
    <property type="evidence" value="ECO:0007669"/>
    <property type="project" value="InterPro"/>
</dbReference>
<name>A0A8B7UDI8_CASCN</name>
<keyword evidence="3" id="KW-1185">Reference proteome</keyword>
<dbReference type="KEGG" id="ccan:109685281"/>
<dbReference type="GO" id="GO:0032968">
    <property type="term" value="P:positive regulation of transcription elongation by RNA polymerase II"/>
    <property type="evidence" value="ECO:0007669"/>
    <property type="project" value="TreeGrafter"/>
</dbReference>
<evidence type="ECO:0000256" key="1">
    <source>
        <dbReference type="ARBA" id="ARBA00010903"/>
    </source>
</evidence>
<dbReference type="RefSeq" id="XP_020017626.1">
    <property type="nucleotide sequence ID" value="XM_020162037.1"/>
</dbReference>